<dbReference type="Proteomes" id="UP000249782">
    <property type="component" value="Unassembled WGS sequence"/>
</dbReference>
<gene>
    <name evidence="2" type="ORF">DPC56_03335</name>
</gene>
<proteinExistence type="predicted"/>
<feature type="transmembrane region" description="Helical" evidence="1">
    <location>
        <begin position="100"/>
        <end position="117"/>
    </location>
</feature>
<organism evidence="2 3">
    <name type="scientific">Methanothermobacter tenebrarum</name>
    <dbReference type="NCBI Taxonomy" id="680118"/>
    <lineage>
        <taxon>Archaea</taxon>
        <taxon>Methanobacteriati</taxon>
        <taxon>Methanobacteriota</taxon>
        <taxon>Methanomada group</taxon>
        <taxon>Methanobacteria</taxon>
        <taxon>Methanobacteriales</taxon>
        <taxon>Methanobacteriaceae</taxon>
        <taxon>Methanothermobacter</taxon>
    </lineage>
</organism>
<keyword evidence="1" id="KW-0472">Membrane</keyword>
<dbReference type="EMBL" id="QLOE01000003">
    <property type="protein sequence ID" value="RAO79356.1"/>
    <property type="molecule type" value="Genomic_DNA"/>
</dbReference>
<dbReference type="Gene3D" id="1.10.1760.20">
    <property type="match status" value="1"/>
</dbReference>
<evidence type="ECO:0000313" key="2">
    <source>
        <dbReference type="EMBL" id="RAO79356.1"/>
    </source>
</evidence>
<keyword evidence="3" id="KW-1185">Reference proteome</keyword>
<keyword evidence="1" id="KW-0812">Transmembrane</keyword>
<evidence type="ECO:0000256" key="1">
    <source>
        <dbReference type="SAM" id="Phobius"/>
    </source>
</evidence>
<dbReference type="PANTHER" id="PTHR34295:SF1">
    <property type="entry name" value="BIOTIN TRANSPORTER BIOY"/>
    <property type="match status" value="1"/>
</dbReference>
<sequence length="239" mass="26698">MKYGGKNFIKANHEIDHLTVPIGGLNVNLENYYRKRYMLFRWRNSQSFVNKSIMAFFMACLTGLMAQIVIPLPWTPVPITAQTFSVLISGILLGRYWGGFSQLLYVLLGISGIPWFAGMKGGYSILLGASGGYLIGFIIAALFLGHFVDKYVKSRNFIPMFGLMLFANFILIYVPGLLVLGFWVYTVKGVIPTIWELLVMGLLPFIVGDIFKIMGASALTKAITPKEPYGEEVDIKTGW</sequence>
<evidence type="ECO:0000313" key="3">
    <source>
        <dbReference type="Proteomes" id="UP000249782"/>
    </source>
</evidence>
<name>A0A328PI70_9EURY</name>
<feature type="transmembrane region" description="Helical" evidence="1">
    <location>
        <begin position="157"/>
        <end position="184"/>
    </location>
</feature>
<comment type="caution">
    <text evidence="2">The sequence shown here is derived from an EMBL/GenBank/DDBJ whole genome shotgun (WGS) entry which is preliminary data.</text>
</comment>
<dbReference type="PANTHER" id="PTHR34295">
    <property type="entry name" value="BIOTIN TRANSPORTER BIOY"/>
    <property type="match status" value="1"/>
</dbReference>
<dbReference type="InterPro" id="IPR003784">
    <property type="entry name" value="BioY"/>
</dbReference>
<dbReference type="AlphaFoldDB" id="A0A328PI70"/>
<keyword evidence="1" id="KW-1133">Transmembrane helix</keyword>
<reference evidence="2 3" key="1">
    <citation type="submission" date="2018-06" db="EMBL/GenBank/DDBJ databases">
        <title>Draft genome sequence of hyperthermophilic methanogen Methanothermobacter tenebrarum sp. MCM-B 1447.</title>
        <authorList>
            <person name="Pore S.D."/>
            <person name="Dagar S."/>
            <person name="Dhakephalkar P.K."/>
        </authorList>
    </citation>
    <scope>NUCLEOTIDE SEQUENCE [LARGE SCALE GENOMIC DNA]</scope>
    <source>
        <strain evidence="2 3">MCM B 1447</strain>
    </source>
</reference>
<accession>A0A328PI70</accession>
<dbReference type="GO" id="GO:0005886">
    <property type="term" value="C:plasma membrane"/>
    <property type="evidence" value="ECO:0007669"/>
    <property type="project" value="InterPro"/>
</dbReference>
<feature type="transmembrane region" description="Helical" evidence="1">
    <location>
        <begin position="48"/>
        <end position="70"/>
    </location>
</feature>
<feature type="transmembrane region" description="Helical" evidence="1">
    <location>
        <begin position="190"/>
        <end position="211"/>
    </location>
</feature>
<feature type="transmembrane region" description="Helical" evidence="1">
    <location>
        <begin position="123"/>
        <end position="145"/>
    </location>
</feature>
<protein>
    <submittedName>
        <fullName evidence="2">Biotin transporter BioY</fullName>
    </submittedName>
</protein>
<dbReference type="Pfam" id="PF02632">
    <property type="entry name" value="BioY"/>
    <property type="match status" value="1"/>
</dbReference>
<dbReference type="GO" id="GO:0015225">
    <property type="term" value="F:biotin transmembrane transporter activity"/>
    <property type="evidence" value="ECO:0007669"/>
    <property type="project" value="InterPro"/>
</dbReference>